<evidence type="ECO:0008006" key="2">
    <source>
        <dbReference type="Google" id="ProtNLM"/>
    </source>
</evidence>
<proteinExistence type="predicted"/>
<name>A0A7S2RR92_9STRA</name>
<protein>
    <recommendedName>
        <fullName evidence="2">Ubiquitin-like domain-containing protein</fullName>
    </recommendedName>
</protein>
<dbReference type="AlphaFoldDB" id="A0A7S2RR92"/>
<sequence>MIGNDAGGQLQQVGVAEMDRDSAVIGNERDIAYVKSRIGHATQIYAVFRPDDETAYKAAHMQLKMFFCPCFWPFLICLGPCLCASAKTMENKYKATYYAVTSEGVYSIEDQYDVSGCTLCTKVGQDYNFLPWDQVVSVNVKYGRNCMQFSHVFIQTHGVTVTGSGDSTRVRQNGLPWLLPDCDEVAKLLRDKLQEFKQNRNSPFVMQAQAIPTELSQVQLENQTVSVEPPSGMRLFVFSSITPEEKKVVRINRNASIEEFHEEIMSVLGLKSISKLFLVNGESKVEISGVLDLDPNDTVCVQG</sequence>
<organism evidence="1">
    <name type="scientific">Mucochytrium quahogii</name>
    <dbReference type="NCBI Taxonomy" id="96639"/>
    <lineage>
        <taxon>Eukaryota</taxon>
        <taxon>Sar</taxon>
        <taxon>Stramenopiles</taxon>
        <taxon>Bigyra</taxon>
        <taxon>Labyrinthulomycetes</taxon>
        <taxon>Thraustochytrida</taxon>
        <taxon>Thraustochytriidae</taxon>
        <taxon>Mucochytrium</taxon>
    </lineage>
</organism>
<dbReference type="EMBL" id="HBHK01009838">
    <property type="protein sequence ID" value="CAD9678384.1"/>
    <property type="molecule type" value="Transcribed_RNA"/>
</dbReference>
<evidence type="ECO:0000313" key="1">
    <source>
        <dbReference type="EMBL" id="CAD9678384.1"/>
    </source>
</evidence>
<accession>A0A7S2RR92</accession>
<reference evidence="1" key="1">
    <citation type="submission" date="2021-01" db="EMBL/GenBank/DDBJ databases">
        <authorList>
            <person name="Corre E."/>
            <person name="Pelletier E."/>
            <person name="Niang G."/>
            <person name="Scheremetjew M."/>
            <person name="Finn R."/>
            <person name="Kale V."/>
            <person name="Holt S."/>
            <person name="Cochrane G."/>
            <person name="Meng A."/>
            <person name="Brown T."/>
            <person name="Cohen L."/>
        </authorList>
    </citation>
    <scope>NUCLEOTIDE SEQUENCE</scope>
    <source>
        <strain evidence="1">NY070348D</strain>
    </source>
</reference>
<gene>
    <name evidence="1" type="ORF">QSP1433_LOCUS6151</name>
</gene>